<proteinExistence type="predicted"/>
<feature type="signal peptide" evidence="1">
    <location>
        <begin position="1"/>
        <end position="20"/>
    </location>
</feature>
<feature type="chain" id="PRO_5044836495" description="Secreted protein" evidence="1">
    <location>
        <begin position="21"/>
        <end position="112"/>
    </location>
</feature>
<reference evidence="2 3" key="1">
    <citation type="journal article" date="2021" name="BMC Biol.">
        <title>Horizontally acquired antibacterial genes associated with adaptive radiation of ladybird beetles.</title>
        <authorList>
            <person name="Li H.S."/>
            <person name="Tang X.F."/>
            <person name="Huang Y.H."/>
            <person name="Xu Z.Y."/>
            <person name="Chen M.L."/>
            <person name="Du X.Y."/>
            <person name="Qiu B.Y."/>
            <person name="Chen P.T."/>
            <person name="Zhang W."/>
            <person name="Slipinski A."/>
            <person name="Escalona H.E."/>
            <person name="Waterhouse R.M."/>
            <person name="Zwick A."/>
            <person name="Pang H."/>
        </authorList>
    </citation>
    <scope>NUCLEOTIDE SEQUENCE [LARGE SCALE GENOMIC DNA]</scope>
    <source>
        <strain evidence="2">SYSU2018</strain>
    </source>
</reference>
<gene>
    <name evidence="2" type="ORF">HHI36_019538</name>
</gene>
<comment type="caution">
    <text evidence="2">The sequence shown here is derived from an EMBL/GenBank/DDBJ whole genome shotgun (WGS) entry which is preliminary data.</text>
</comment>
<name>A0ABD2N953_9CUCU</name>
<evidence type="ECO:0008006" key="4">
    <source>
        <dbReference type="Google" id="ProtNLM"/>
    </source>
</evidence>
<accession>A0ABD2N953</accession>
<keyword evidence="1" id="KW-0732">Signal</keyword>
<organism evidence="2 3">
    <name type="scientific">Cryptolaemus montrouzieri</name>
    <dbReference type="NCBI Taxonomy" id="559131"/>
    <lineage>
        <taxon>Eukaryota</taxon>
        <taxon>Metazoa</taxon>
        <taxon>Ecdysozoa</taxon>
        <taxon>Arthropoda</taxon>
        <taxon>Hexapoda</taxon>
        <taxon>Insecta</taxon>
        <taxon>Pterygota</taxon>
        <taxon>Neoptera</taxon>
        <taxon>Endopterygota</taxon>
        <taxon>Coleoptera</taxon>
        <taxon>Polyphaga</taxon>
        <taxon>Cucujiformia</taxon>
        <taxon>Coccinelloidea</taxon>
        <taxon>Coccinellidae</taxon>
        <taxon>Scymninae</taxon>
        <taxon>Scymnini</taxon>
        <taxon>Cryptolaemus</taxon>
    </lineage>
</organism>
<dbReference type="Proteomes" id="UP001516400">
    <property type="component" value="Unassembled WGS sequence"/>
</dbReference>
<sequence>MLRGFLFVGAAWARWINVQTEPGKVCSEVTMTCEQLRDVEVVLVFCCSTSRCLGSDGVSTFHCKRIPSAVAISPSCGLSLQLRVVVLHRRCHLASVGRFADARPPRCLLAED</sequence>
<dbReference type="AlphaFoldDB" id="A0ABD2N953"/>
<evidence type="ECO:0000256" key="1">
    <source>
        <dbReference type="SAM" id="SignalP"/>
    </source>
</evidence>
<dbReference type="EMBL" id="JABFTP020000083">
    <property type="protein sequence ID" value="KAL3274751.1"/>
    <property type="molecule type" value="Genomic_DNA"/>
</dbReference>
<protein>
    <recommendedName>
        <fullName evidence="4">Secreted protein</fullName>
    </recommendedName>
</protein>
<evidence type="ECO:0000313" key="3">
    <source>
        <dbReference type="Proteomes" id="UP001516400"/>
    </source>
</evidence>
<keyword evidence="3" id="KW-1185">Reference proteome</keyword>
<evidence type="ECO:0000313" key="2">
    <source>
        <dbReference type="EMBL" id="KAL3274751.1"/>
    </source>
</evidence>